<comment type="caution">
    <text evidence="1">The sequence shown here is derived from an EMBL/GenBank/DDBJ whole genome shotgun (WGS) entry which is preliminary data.</text>
</comment>
<sequence>MYDILKKVSEKTTPEKMGKESRKILSEIHALSIFYIPLYYMVGRMGEIQRNGGDAKSETQEKREQTLFVLDFWKRLATSYFPEGKLSVYDSNKQNIAINQSDINWAKNQIIDISKEEAINVKRSMANLEVVSFLDECEARAKICDHGPYQINENEVLIFREISHLYDGGKPHFPWSETDAISPFNNVAFVFRLKNIEAKFDDFATLESVPADFIDNITGVALLNR</sequence>
<dbReference type="AlphaFoldDB" id="X1TJJ5"/>
<dbReference type="EMBL" id="BARW01005515">
    <property type="protein sequence ID" value="GAI80219.1"/>
    <property type="molecule type" value="Genomic_DNA"/>
</dbReference>
<name>X1TJJ5_9ZZZZ</name>
<protein>
    <submittedName>
        <fullName evidence="1">Uncharacterized protein</fullName>
    </submittedName>
</protein>
<evidence type="ECO:0000313" key="1">
    <source>
        <dbReference type="EMBL" id="GAI80219.1"/>
    </source>
</evidence>
<feature type="non-terminal residue" evidence="1">
    <location>
        <position position="225"/>
    </location>
</feature>
<accession>X1TJJ5</accession>
<proteinExistence type="predicted"/>
<reference evidence="1" key="1">
    <citation type="journal article" date="2014" name="Front. Microbiol.">
        <title>High frequency of phylogenetically diverse reductive dehalogenase-homologous genes in deep subseafloor sedimentary metagenomes.</title>
        <authorList>
            <person name="Kawai M."/>
            <person name="Futagami T."/>
            <person name="Toyoda A."/>
            <person name="Takaki Y."/>
            <person name="Nishi S."/>
            <person name="Hori S."/>
            <person name="Arai W."/>
            <person name="Tsubouchi T."/>
            <person name="Morono Y."/>
            <person name="Uchiyama I."/>
            <person name="Ito T."/>
            <person name="Fujiyama A."/>
            <person name="Inagaki F."/>
            <person name="Takami H."/>
        </authorList>
    </citation>
    <scope>NUCLEOTIDE SEQUENCE</scope>
    <source>
        <strain evidence="1">Expedition CK06-06</strain>
    </source>
</reference>
<gene>
    <name evidence="1" type="ORF">S12H4_11953</name>
</gene>
<organism evidence="1">
    <name type="scientific">marine sediment metagenome</name>
    <dbReference type="NCBI Taxonomy" id="412755"/>
    <lineage>
        <taxon>unclassified sequences</taxon>
        <taxon>metagenomes</taxon>
        <taxon>ecological metagenomes</taxon>
    </lineage>
</organism>